<feature type="non-terminal residue" evidence="8">
    <location>
        <position position="176"/>
    </location>
</feature>
<feature type="transmembrane region" description="Helical" evidence="5">
    <location>
        <begin position="36"/>
        <end position="56"/>
    </location>
</feature>
<dbReference type="GO" id="GO:0042773">
    <property type="term" value="P:ATP synthesis coupled electron transport"/>
    <property type="evidence" value="ECO:0007669"/>
    <property type="project" value="InterPro"/>
</dbReference>
<evidence type="ECO:0000256" key="4">
    <source>
        <dbReference type="ARBA" id="ARBA00023136"/>
    </source>
</evidence>
<feature type="transmembrane region" description="Helical" evidence="5">
    <location>
        <begin position="123"/>
        <end position="141"/>
    </location>
</feature>
<dbReference type="PANTHER" id="PTHR42829:SF2">
    <property type="entry name" value="NADH-UBIQUINONE OXIDOREDUCTASE CHAIN 5"/>
    <property type="match status" value="1"/>
</dbReference>
<gene>
    <name evidence="8" type="ORF">LDC_3097</name>
</gene>
<keyword evidence="3 5" id="KW-1133">Transmembrane helix</keyword>
<proteinExistence type="predicted"/>
<dbReference type="InterPro" id="IPR003945">
    <property type="entry name" value="NU5C-like"/>
</dbReference>
<name>D9PNG4_9ZZZZ</name>
<feature type="transmembrane region" description="Helical" evidence="5">
    <location>
        <begin position="6"/>
        <end position="24"/>
    </location>
</feature>
<keyword evidence="8" id="KW-0830">Ubiquinone</keyword>
<dbReference type="InterPro" id="IPR001516">
    <property type="entry name" value="Proton_antipo_N"/>
</dbReference>
<evidence type="ECO:0000259" key="6">
    <source>
        <dbReference type="Pfam" id="PF00361"/>
    </source>
</evidence>
<dbReference type="Pfam" id="PF00662">
    <property type="entry name" value="Proton_antipo_N"/>
    <property type="match status" value="1"/>
</dbReference>
<feature type="transmembrane region" description="Helical" evidence="5">
    <location>
        <begin position="147"/>
        <end position="166"/>
    </location>
</feature>
<dbReference type="PRINTS" id="PR01434">
    <property type="entry name" value="NADHDHGNASE5"/>
</dbReference>
<dbReference type="GO" id="GO:0008137">
    <property type="term" value="F:NADH dehydrogenase (ubiquinone) activity"/>
    <property type="evidence" value="ECO:0007669"/>
    <property type="project" value="InterPro"/>
</dbReference>
<dbReference type="AlphaFoldDB" id="D9PNG4"/>
<evidence type="ECO:0000256" key="1">
    <source>
        <dbReference type="ARBA" id="ARBA00004141"/>
    </source>
</evidence>
<reference evidence="8" key="2">
    <citation type="journal article" date="2011" name="Microb. Ecol.">
        <title>Taxonomic and Functional Metagenomic Profiling of the Microbial Community in the Anoxic Sediment of a Sub-saline Shallow Lake (Laguna de Carrizo, Central Spain).</title>
        <authorList>
            <person name="Ferrer M."/>
            <person name="Guazzaroni M.E."/>
            <person name="Richter M."/>
            <person name="Garcia-Salamanca A."/>
            <person name="Yarza P."/>
            <person name="Suarez-Suarez A."/>
            <person name="Solano J."/>
            <person name="Alcaide M."/>
            <person name="van Dillewijn P."/>
            <person name="Molina-Henares M.A."/>
            <person name="Lopez-Cortes N."/>
            <person name="Al-Ramahi Y."/>
            <person name="Guerrero C."/>
            <person name="Acosta A."/>
            <person name="de Eugenio L.I."/>
            <person name="Martinez V."/>
            <person name="Marques S."/>
            <person name="Rojo F."/>
            <person name="Santero E."/>
            <person name="Genilloud O."/>
            <person name="Perez-Perez J."/>
            <person name="Rossello-Mora R."/>
            <person name="Ramos J.L."/>
        </authorList>
    </citation>
    <scope>NUCLEOTIDE SEQUENCE</scope>
</reference>
<organism evidence="8">
    <name type="scientific">sediment metagenome</name>
    <dbReference type="NCBI Taxonomy" id="749907"/>
    <lineage>
        <taxon>unclassified sequences</taxon>
        <taxon>metagenomes</taxon>
        <taxon>ecological metagenomes</taxon>
    </lineage>
</organism>
<dbReference type="Pfam" id="PF00361">
    <property type="entry name" value="Proton_antipo_M"/>
    <property type="match status" value="1"/>
</dbReference>
<dbReference type="PANTHER" id="PTHR42829">
    <property type="entry name" value="NADH-UBIQUINONE OXIDOREDUCTASE CHAIN 5"/>
    <property type="match status" value="1"/>
</dbReference>
<feature type="domain" description="NADH-Ubiquinone oxidoreductase (complex I) chain 5 N-terminal" evidence="7">
    <location>
        <begin position="73"/>
        <end position="124"/>
    </location>
</feature>
<protein>
    <submittedName>
        <fullName evidence="8">Membrane protein containing NADH:ubiquinone oxidoreductase, chain 5/L, N-terminal domain</fullName>
        <ecNumber evidence="8">1.6.-.-</ecNumber>
    </submittedName>
</protein>
<keyword evidence="4 5" id="KW-0472">Membrane</keyword>
<dbReference type="GO" id="GO:0016020">
    <property type="term" value="C:membrane"/>
    <property type="evidence" value="ECO:0007669"/>
    <property type="project" value="UniProtKB-SubCell"/>
</dbReference>
<comment type="subcellular location">
    <subcellularLocation>
        <location evidence="1">Membrane</location>
        <topology evidence="1">Multi-pass membrane protein</topology>
    </subcellularLocation>
</comment>
<evidence type="ECO:0000313" key="8">
    <source>
        <dbReference type="EMBL" id="EFK94899.1"/>
    </source>
</evidence>
<keyword evidence="8" id="KW-0560">Oxidoreductase</keyword>
<feature type="domain" description="NADH:quinone oxidoreductase/Mrp antiporter transmembrane" evidence="6">
    <location>
        <begin position="140"/>
        <end position="176"/>
    </location>
</feature>
<evidence type="ECO:0000256" key="3">
    <source>
        <dbReference type="ARBA" id="ARBA00022989"/>
    </source>
</evidence>
<accession>D9PNG4</accession>
<dbReference type="EC" id="1.6.-.-" evidence="8"/>
<dbReference type="GO" id="GO:0015990">
    <property type="term" value="P:electron transport coupled proton transport"/>
    <property type="evidence" value="ECO:0007669"/>
    <property type="project" value="TreeGrafter"/>
</dbReference>
<sequence>MMPYQLIWLIMLLPLFSFIINGLLIRPFVNRKSKVYGYITILSIAASAVFSIWALFSVMSAANHEIIVPDVSWMVIGNFNFHLGLIMDQLSAVMAVVVTIVSLMVQIYSLGYMHGDEAGYYRYYTYMSLFTFAMLGVALADSLLFTFIFWENVGLCSYLLIGFWFHKKSAADAAKK</sequence>
<dbReference type="EMBL" id="ADZX01000959">
    <property type="protein sequence ID" value="EFK94899.1"/>
    <property type="molecule type" value="Genomic_DNA"/>
</dbReference>
<comment type="caution">
    <text evidence="8">The sequence shown here is derived from an EMBL/GenBank/DDBJ whole genome shotgun (WGS) entry which is preliminary data.</text>
</comment>
<reference evidence="8" key="1">
    <citation type="submission" date="2010-07" db="EMBL/GenBank/DDBJ databases">
        <authorList>
            <consortium name="CONSOLIDER consortium CSD2007-00005"/>
            <person name="Guazzaroni M.-E."/>
            <person name="Richter M."/>
            <person name="Garcia-Salamanca A."/>
            <person name="Yarza P."/>
            <person name="Ferrer M."/>
        </authorList>
    </citation>
    <scope>NUCLEOTIDE SEQUENCE</scope>
</reference>
<feature type="transmembrane region" description="Helical" evidence="5">
    <location>
        <begin position="90"/>
        <end position="111"/>
    </location>
</feature>
<keyword evidence="2 5" id="KW-0812">Transmembrane</keyword>
<evidence type="ECO:0000256" key="5">
    <source>
        <dbReference type="SAM" id="Phobius"/>
    </source>
</evidence>
<dbReference type="InterPro" id="IPR001750">
    <property type="entry name" value="ND/Mrp_TM"/>
</dbReference>
<dbReference type="GO" id="GO:0003954">
    <property type="term" value="F:NADH dehydrogenase activity"/>
    <property type="evidence" value="ECO:0007669"/>
    <property type="project" value="TreeGrafter"/>
</dbReference>
<evidence type="ECO:0000259" key="7">
    <source>
        <dbReference type="Pfam" id="PF00662"/>
    </source>
</evidence>
<evidence type="ECO:0000256" key="2">
    <source>
        <dbReference type="ARBA" id="ARBA00022692"/>
    </source>
</evidence>